<dbReference type="Proteomes" id="UP000288812">
    <property type="component" value="Unassembled WGS sequence"/>
</dbReference>
<evidence type="ECO:0000256" key="1">
    <source>
        <dbReference type="ARBA" id="ARBA00023172"/>
    </source>
</evidence>
<dbReference type="GO" id="GO:0003677">
    <property type="term" value="F:DNA binding"/>
    <property type="evidence" value="ECO:0007669"/>
    <property type="project" value="InterPro"/>
</dbReference>
<protein>
    <submittedName>
        <fullName evidence="3">Site-specific integrase</fullName>
    </submittedName>
</protein>
<dbReference type="InterPro" id="IPR002104">
    <property type="entry name" value="Integrase_catalytic"/>
</dbReference>
<comment type="caution">
    <text evidence="3">The sequence shown here is derived from an EMBL/GenBank/DDBJ whole genome shotgun (WGS) entry which is preliminary data.</text>
</comment>
<evidence type="ECO:0000313" key="3">
    <source>
        <dbReference type="EMBL" id="RVU54873.1"/>
    </source>
</evidence>
<sequence>MFKKAVELGYIDRNPCVGTELSKIKGRTVRALTKEQQKKFIKRCEKEEYANIFIFLIATGMRIGEALGLTWDCVNLKEKTVEIKQIMIEERGNPKLQSYPKTESSFRELPLSDVAYDIIKTRKKLNDKRNNIFNLVFYSSTFNFRTTANLRRYFDRLVLESGIEENITPHMLRHTFATRLLEQGCDVKTISSLLGHAKVSTTLDIY</sequence>
<dbReference type="RefSeq" id="WP_127724256.1">
    <property type="nucleotide sequence ID" value="NZ_RLIH01000005.1"/>
</dbReference>
<gene>
    <name evidence="3" type="ORF">EF514_04615</name>
</gene>
<feature type="domain" description="Tyr recombinase" evidence="2">
    <location>
        <begin position="27"/>
        <end position="206"/>
    </location>
</feature>
<dbReference type="EMBL" id="RLIH01000005">
    <property type="protein sequence ID" value="RVU54873.1"/>
    <property type="molecule type" value="Genomic_DNA"/>
</dbReference>
<dbReference type="Gene3D" id="1.10.443.10">
    <property type="entry name" value="Intergrase catalytic core"/>
    <property type="match status" value="1"/>
</dbReference>
<dbReference type="InterPro" id="IPR011010">
    <property type="entry name" value="DNA_brk_join_enz"/>
</dbReference>
<dbReference type="AlphaFoldDB" id="A0A437S763"/>
<dbReference type="PANTHER" id="PTHR30349">
    <property type="entry name" value="PHAGE INTEGRASE-RELATED"/>
    <property type="match status" value="1"/>
</dbReference>
<evidence type="ECO:0000313" key="4">
    <source>
        <dbReference type="Proteomes" id="UP000288812"/>
    </source>
</evidence>
<dbReference type="OrthoDB" id="9803188at2"/>
<dbReference type="PROSITE" id="PS51898">
    <property type="entry name" value="TYR_RECOMBINASE"/>
    <property type="match status" value="1"/>
</dbReference>
<dbReference type="GO" id="GO:0015074">
    <property type="term" value="P:DNA integration"/>
    <property type="evidence" value="ECO:0007669"/>
    <property type="project" value="InterPro"/>
</dbReference>
<dbReference type="GO" id="GO:0006310">
    <property type="term" value="P:DNA recombination"/>
    <property type="evidence" value="ECO:0007669"/>
    <property type="project" value="UniProtKB-KW"/>
</dbReference>
<keyword evidence="4" id="KW-1185">Reference proteome</keyword>
<proteinExistence type="predicted"/>
<accession>A0A437S763</accession>
<dbReference type="CDD" id="cd01189">
    <property type="entry name" value="INT_ICEBs1_C_like"/>
    <property type="match status" value="1"/>
</dbReference>
<keyword evidence="1" id="KW-0233">DNA recombination</keyword>
<evidence type="ECO:0000259" key="2">
    <source>
        <dbReference type="PROSITE" id="PS51898"/>
    </source>
</evidence>
<dbReference type="Pfam" id="PF00589">
    <property type="entry name" value="Phage_integrase"/>
    <property type="match status" value="1"/>
</dbReference>
<dbReference type="SUPFAM" id="SSF56349">
    <property type="entry name" value="DNA breaking-rejoining enzymes"/>
    <property type="match status" value="1"/>
</dbReference>
<dbReference type="InterPro" id="IPR013762">
    <property type="entry name" value="Integrase-like_cat_sf"/>
</dbReference>
<dbReference type="InterPro" id="IPR050090">
    <property type="entry name" value="Tyrosine_recombinase_XerCD"/>
</dbReference>
<organism evidence="3 4">
    <name type="scientific">Anaerosphaera multitolerans</name>
    <dbReference type="NCBI Taxonomy" id="2487351"/>
    <lineage>
        <taxon>Bacteria</taxon>
        <taxon>Bacillati</taxon>
        <taxon>Bacillota</taxon>
        <taxon>Tissierellia</taxon>
        <taxon>Tissierellales</taxon>
        <taxon>Peptoniphilaceae</taxon>
        <taxon>Anaerosphaera</taxon>
    </lineage>
</organism>
<name>A0A437S763_9FIRM</name>
<reference evidence="3 4" key="1">
    <citation type="submission" date="2018-11" db="EMBL/GenBank/DDBJ databases">
        <title>Genome sequencing and assembly of Anaerosphaera sp. nov., GS7-6-2.</title>
        <authorList>
            <person name="Rettenmaier R."/>
            <person name="Liebl W."/>
            <person name="Zverlov V."/>
        </authorList>
    </citation>
    <scope>NUCLEOTIDE SEQUENCE [LARGE SCALE GENOMIC DNA]</scope>
    <source>
        <strain evidence="3 4">GS7-6-2</strain>
    </source>
</reference>
<dbReference type="PANTHER" id="PTHR30349:SF64">
    <property type="entry name" value="PROPHAGE INTEGRASE INTD-RELATED"/>
    <property type="match status" value="1"/>
</dbReference>